<evidence type="ECO:0008006" key="3">
    <source>
        <dbReference type="Google" id="ProtNLM"/>
    </source>
</evidence>
<dbReference type="EMBL" id="NBPI01000022">
    <property type="protein sequence ID" value="OSD65750.1"/>
    <property type="molecule type" value="Genomic_DNA"/>
</dbReference>
<organism evidence="1 2">
    <name type="scientific">Salmonella enterica subsp. enterica serovar Rough O:d:1,7</name>
    <dbReference type="NCBI Taxonomy" id="1974323"/>
    <lineage>
        <taxon>Bacteria</taxon>
        <taxon>Pseudomonadati</taxon>
        <taxon>Pseudomonadota</taxon>
        <taxon>Gammaproteobacteria</taxon>
        <taxon>Enterobacterales</taxon>
        <taxon>Enterobacteriaceae</taxon>
        <taxon>Salmonella</taxon>
    </lineage>
</organism>
<accession>A0A974QDS4</accession>
<evidence type="ECO:0000313" key="2">
    <source>
        <dbReference type="Proteomes" id="UP000868515"/>
    </source>
</evidence>
<name>A0A974QDS4_SALET</name>
<dbReference type="Proteomes" id="UP000868515">
    <property type="component" value="Unassembled WGS sequence"/>
</dbReference>
<proteinExistence type="predicted"/>
<comment type="caution">
    <text evidence="1">The sequence shown here is derived from an EMBL/GenBank/DDBJ whole genome shotgun (WGS) entry which is preliminary data.</text>
</comment>
<gene>
    <name evidence="1" type="ORF">R537_21985</name>
</gene>
<protein>
    <recommendedName>
        <fullName evidence="3">Helix-turn-helix domain-containing protein</fullName>
    </recommendedName>
</protein>
<dbReference type="AlphaFoldDB" id="A0A974QDS4"/>
<sequence length="86" mass="9865">MEFKSLRKSLSKDEWEEIASLSGTSTQYLTQIALNFRRPSVGLAERIENAINQVRPDTVVTKESLVFAPLRPRKNKRSPQPEARHD</sequence>
<evidence type="ECO:0000313" key="1">
    <source>
        <dbReference type="EMBL" id="OSD65750.1"/>
    </source>
</evidence>
<reference evidence="1 2" key="1">
    <citation type="submission" date="2017-03" db="EMBL/GenBank/DDBJ databases">
        <title>Salmonella serotype comparative study.</title>
        <authorList>
            <person name="Liao J."/>
        </authorList>
    </citation>
    <scope>NUCLEOTIDE SEQUENCE [LARGE SCALE GENOMIC DNA]</scope>
    <source>
        <strain evidence="1 2">NY_FSL S10-1448</strain>
    </source>
</reference>